<keyword evidence="3" id="KW-1185">Reference proteome</keyword>
<sequence length="285" mass="31267">MNQDSRSRLFRLQDLAPPSPMAKEILAVLADDQADLEEVAAIVETYPELTTRILRCANSAYYGHRGKIQSVAEAIIRVLGLSMAKALALSLALESSLRVQSCPGFREERHWYLSVVTAHLARALTPLHRGTPSPSPGAAYAAGLLHNLGTRALVALYPEEMNRVFTSEEADPHALTQQLLGVDAEQAGTLLARRWGLPEPLCEAIGRCRSPLAVLRDNPLAELVAVAVRLAETSLDHEGLPPFPEPVGTHWGRREEIDQVIAEVIQRAEEFRNMARTLTRHGVDA</sequence>
<dbReference type="SUPFAM" id="SSF109604">
    <property type="entry name" value="HD-domain/PDEase-like"/>
    <property type="match status" value="1"/>
</dbReference>
<dbReference type="RefSeq" id="WP_092053514.1">
    <property type="nucleotide sequence ID" value="NZ_FOJJ01000002.1"/>
</dbReference>
<dbReference type="EMBL" id="VJVV01000010">
    <property type="protein sequence ID" value="TRO79462.1"/>
    <property type="molecule type" value="Genomic_DNA"/>
</dbReference>
<protein>
    <submittedName>
        <fullName evidence="2">HDOD domain-containing protein</fullName>
    </submittedName>
</protein>
<dbReference type="PROSITE" id="PS51833">
    <property type="entry name" value="HDOD"/>
    <property type="match status" value="1"/>
</dbReference>
<dbReference type="AlphaFoldDB" id="A0A550J8Q3"/>
<feature type="domain" description="HDOD" evidence="1">
    <location>
        <begin position="15"/>
        <end position="211"/>
    </location>
</feature>
<dbReference type="OrthoDB" id="9803649at2"/>
<evidence type="ECO:0000313" key="2">
    <source>
        <dbReference type="EMBL" id="TRO79462.1"/>
    </source>
</evidence>
<comment type="caution">
    <text evidence="2">The sequence shown here is derived from an EMBL/GenBank/DDBJ whole genome shotgun (WGS) entry which is preliminary data.</text>
</comment>
<evidence type="ECO:0000313" key="3">
    <source>
        <dbReference type="Proteomes" id="UP000317155"/>
    </source>
</evidence>
<reference evidence="2 3" key="1">
    <citation type="submission" date="2019-07" db="EMBL/GenBank/DDBJ databases">
        <title>Insights of Desulfuromonas acetexigens electromicrobiology.</title>
        <authorList>
            <person name="Katuri K."/>
            <person name="Sapireddy V."/>
            <person name="Shaw D.R."/>
            <person name="Saikaly P."/>
        </authorList>
    </citation>
    <scope>NUCLEOTIDE SEQUENCE [LARGE SCALE GENOMIC DNA]</scope>
    <source>
        <strain evidence="2 3">2873</strain>
    </source>
</reference>
<dbReference type="Proteomes" id="UP000317155">
    <property type="component" value="Unassembled WGS sequence"/>
</dbReference>
<accession>A0A550J8Q3</accession>
<dbReference type="Gene3D" id="1.10.3210.10">
    <property type="entry name" value="Hypothetical protein af1432"/>
    <property type="match status" value="1"/>
</dbReference>
<dbReference type="PANTHER" id="PTHR33525:SF4">
    <property type="entry name" value="CYCLIC DI-GMP PHOSPHODIESTERASE CDGJ"/>
    <property type="match status" value="1"/>
</dbReference>
<name>A0A550J8Q3_9BACT</name>
<proteinExistence type="predicted"/>
<organism evidence="2 3">
    <name type="scientific">Trichloromonas acetexigens</name>
    <dbReference type="NCBI Taxonomy" id="38815"/>
    <lineage>
        <taxon>Bacteria</taxon>
        <taxon>Pseudomonadati</taxon>
        <taxon>Thermodesulfobacteriota</taxon>
        <taxon>Desulfuromonadia</taxon>
        <taxon>Desulfuromonadales</taxon>
        <taxon>Trichloromonadaceae</taxon>
        <taxon>Trichloromonas</taxon>
    </lineage>
</organism>
<dbReference type="Pfam" id="PF08668">
    <property type="entry name" value="HDOD"/>
    <property type="match status" value="1"/>
</dbReference>
<dbReference type="InterPro" id="IPR052340">
    <property type="entry name" value="RNase_Y/CdgJ"/>
</dbReference>
<evidence type="ECO:0000259" key="1">
    <source>
        <dbReference type="PROSITE" id="PS51833"/>
    </source>
</evidence>
<dbReference type="PANTHER" id="PTHR33525">
    <property type="match status" value="1"/>
</dbReference>
<dbReference type="InterPro" id="IPR013976">
    <property type="entry name" value="HDOD"/>
</dbReference>
<gene>
    <name evidence="2" type="ORF">FL622_13005</name>
</gene>